<accession>A0A2M7U0D8</accession>
<proteinExistence type="predicted"/>
<gene>
    <name evidence="1" type="ORF">COY16_01895</name>
</gene>
<organism evidence="1 2">
    <name type="scientific">Candidatus Roizmanbacteria bacterium CG_4_10_14_0_2_um_filter_39_13</name>
    <dbReference type="NCBI Taxonomy" id="1974825"/>
    <lineage>
        <taxon>Bacteria</taxon>
        <taxon>Candidatus Roizmaniibacteriota</taxon>
    </lineage>
</organism>
<comment type="caution">
    <text evidence="1">The sequence shown here is derived from an EMBL/GenBank/DDBJ whole genome shotgun (WGS) entry which is preliminary data.</text>
</comment>
<dbReference type="EMBL" id="PFOB01000020">
    <property type="protein sequence ID" value="PIZ63483.1"/>
    <property type="molecule type" value="Genomic_DNA"/>
</dbReference>
<sequence>MVRIEQPEWYRGELSEAIQILRPYGILIPGTVSFRSLWKLDTETPQEWNDGVELLTSGLRAKVQGALQPMALHKYHISEVRQHEFAWLFRINGISNLRAEFIWKTFVP</sequence>
<dbReference type="AlphaFoldDB" id="A0A2M7U0D8"/>
<name>A0A2M7U0D8_9BACT</name>
<evidence type="ECO:0000313" key="1">
    <source>
        <dbReference type="EMBL" id="PIZ63483.1"/>
    </source>
</evidence>
<dbReference type="Proteomes" id="UP000228503">
    <property type="component" value="Unassembled WGS sequence"/>
</dbReference>
<protein>
    <submittedName>
        <fullName evidence="1">Uncharacterized protein</fullName>
    </submittedName>
</protein>
<evidence type="ECO:0000313" key="2">
    <source>
        <dbReference type="Proteomes" id="UP000228503"/>
    </source>
</evidence>
<reference evidence="2" key="1">
    <citation type="submission" date="2017-09" db="EMBL/GenBank/DDBJ databases">
        <title>Depth-based differentiation of microbial function through sediment-hosted aquifers and enrichment of novel symbionts in the deep terrestrial subsurface.</title>
        <authorList>
            <person name="Probst A.J."/>
            <person name="Ladd B."/>
            <person name="Jarett J.K."/>
            <person name="Geller-Mcgrath D.E."/>
            <person name="Sieber C.M.K."/>
            <person name="Emerson J.B."/>
            <person name="Anantharaman K."/>
            <person name="Thomas B.C."/>
            <person name="Malmstrom R."/>
            <person name="Stieglmeier M."/>
            <person name="Klingl A."/>
            <person name="Woyke T."/>
            <person name="Ryan C.M."/>
            <person name="Banfield J.F."/>
        </authorList>
    </citation>
    <scope>NUCLEOTIDE SEQUENCE [LARGE SCALE GENOMIC DNA]</scope>
</reference>